<feature type="transmembrane region" description="Helical" evidence="1">
    <location>
        <begin position="74"/>
        <end position="96"/>
    </location>
</feature>
<accession>A0A1M5SFE7</accession>
<reference evidence="2 3" key="1">
    <citation type="submission" date="2016-11" db="EMBL/GenBank/DDBJ databases">
        <authorList>
            <person name="Jaros S."/>
            <person name="Januszkiewicz K."/>
            <person name="Wedrychowicz H."/>
        </authorList>
    </citation>
    <scope>NUCLEOTIDE SEQUENCE [LARGE SCALE GENOMIC DNA]</scope>
    <source>
        <strain evidence="2 3">DSM 9297</strain>
    </source>
</reference>
<evidence type="ECO:0000313" key="3">
    <source>
        <dbReference type="Proteomes" id="UP000184357"/>
    </source>
</evidence>
<dbReference type="Proteomes" id="UP000184357">
    <property type="component" value="Unassembled WGS sequence"/>
</dbReference>
<gene>
    <name evidence="2" type="ORF">SAMN05443636_2428</name>
</gene>
<dbReference type="EMBL" id="FQWV01000006">
    <property type="protein sequence ID" value="SHH36613.1"/>
    <property type="molecule type" value="Genomic_DNA"/>
</dbReference>
<keyword evidence="1" id="KW-0472">Membrane</keyword>
<dbReference type="STRING" id="43928.SAMN05443636_2428"/>
<keyword evidence="1" id="KW-0812">Transmembrane</keyword>
<dbReference type="RefSeq" id="WP_073309899.1">
    <property type="nucleotide sequence ID" value="NZ_FQWV01000006.1"/>
</dbReference>
<keyword evidence="1" id="KW-1133">Transmembrane helix</keyword>
<dbReference type="AlphaFoldDB" id="A0A1M5SFE7"/>
<name>A0A1M5SFE7_9EURY</name>
<dbReference type="Pfam" id="PF24416">
    <property type="entry name" value="DUF7548"/>
    <property type="match status" value="1"/>
</dbReference>
<proteinExistence type="predicted"/>
<evidence type="ECO:0000313" key="2">
    <source>
        <dbReference type="EMBL" id="SHH36613.1"/>
    </source>
</evidence>
<protein>
    <submittedName>
        <fullName evidence="2">Uncharacterized protein</fullName>
    </submittedName>
</protein>
<keyword evidence="3" id="KW-1185">Reference proteome</keyword>
<feature type="transmembrane region" description="Helical" evidence="1">
    <location>
        <begin position="116"/>
        <end position="136"/>
    </location>
</feature>
<dbReference type="InterPro" id="IPR055970">
    <property type="entry name" value="DUF7548"/>
</dbReference>
<feature type="transmembrane region" description="Helical" evidence="1">
    <location>
        <begin position="39"/>
        <end position="62"/>
    </location>
</feature>
<organism evidence="2 3">
    <name type="scientific">Halobaculum gomorrense</name>
    <dbReference type="NCBI Taxonomy" id="43928"/>
    <lineage>
        <taxon>Archaea</taxon>
        <taxon>Methanobacteriati</taxon>
        <taxon>Methanobacteriota</taxon>
        <taxon>Stenosarchaea group</taxon>
        <taxon>Halobacteria</taxon>
        <taxon>Halobacteriales</taxon>
        <taxon>Haloferacaceae</taxon>
        <taxon>Halobaculum</taxon>
    </lineage>
</organism>
<dbReference type="OrthoDB" id="214866at2157"/>
<evidence type="ECO:0000256" key="1">
    <source>
        <dbReference type="SAM" id="Phobius"/>
    </source>
</evidence>
<sequence length="137" mass="13926">MNLAESAPVTGVAACIALLLVLAAPFVLIADTGTGLNVYYASGSVGAAGVAFLAVLLVVVFLSGRQKRRPADTVAGVALVAGVGLLALALAWALAVDVQNLYSFPQSATWILWHRWLVVGVAALVPLSAGAFARAVV</sequence>